<dbReference type="CDD" id="cd06267">
    <property type="entry name" value="PBP1_LacI_sugar_binding-like"/>
    <property type="match status" value="1"/>
</dbReference>
<dbReference type="InterPro" id="IPR001387">
    <property type="entry name" value="Cro/C1-type_HTH"/>
</dbReference>
<dbReference type="InterPro" id="IPR046335">
    <property type="entry name" value="LacI/GalR-like_sensor"/>
</dbReference>
<dbReference type="PANTHER" id="PTHR30146:SF109">
    <property type="entry name" value="HTH-TYPE TRANSCRIPTIONAL REGULATOR GALS"/>
    <property type="match status" value="1"/>
</dbReference>
<keyword evidence="7" id="KW-1185">Reference proteome</keyword>
<dbReference type="GO" id="GO:0003677">
    <property type="term" value="F:DNA binding"/>
    <property type="evidence" value="ECO:0007669"/>
    <property type="project" value="UniProtKB-KW"/>
</dbReference>
<dbReference type="PRINTS" id="PR00036">
    <property type="entry name" value="HTHLACI"/>
</dbReference>
<evidence type="ECO:0000256" key="1">
    <source>
        <dbReference type="ARBA" id="ARBA00023015"/>
    </source>
</evidence>
<dbReference type="InterPro" id="IPR028082">
    <property type="entry name" value="Peripla_BP_I"/>
</dbReference>
<dbReference type="PANTHER" id="PTHR30146">
    <property type="entry name" value="LACI-RELATED TRANSCRIPTIONAL REPRESSOR"/>
    <property type="match status" value="1"/>
</dbReference>
<accession>A0ABP8X4D7</accession>
<name>A0ABP8X4D7_9MICO</name>
<dbReference type="EMBL" id="BAABHM010000010">
    <property type="protein sequence ID" value="GAA4698599.1"/>
    <property type="molecule type" value="Genomic_DNA"/>
</dbReference>
<evidence type="ECO:0000256" key="3">
    <source>
        <dbReference type="ARBA" id="ARBA00023163"/>
    </source>
</evidence>
<reference evidence="7" key="1">
    <citation type="journal article" date="2019" name="Int. J. Syst. Evol. Microbiol.">
        <title>The Global Catalogue of Microorganisms (GCM) 10K type strain sequencing project: providing services to taxonomists for standard genome sequencing and annotation.</title>
        <authorList>
            <consortium name="The Broad Institute Genomics Platform"/>
            <consortium name="The Broad Institute Genome Sequencing Center for Infectious Disease"/>
            <person name="Wu L."/>
            <person name="Ma J."/>
        </authorList>
    </citation>
    <scope>NUCLEOTIDE SEQUENCE [LARGE SCALE GENOMIC DNA]</scope>
    <source>
        <strain evidence="7">JCM 17975</strain>
    </source>
</reference>
<dbReference type="Pfam" id="PF13377">
    <property type="entry name" value="Peripla_BP_3"/>
    <property type="match status" value="1"/>
</dbReference>
<dbReference type="Proteomes" id="UP001500843">
    <property type="component" value="Unassembled WGS sequence"/>
</dbReference>
<keyword evidence="2 6" id="KW-0238">DNA-binding</keyword>
<proteinExistence type="predicted"/>
<dbReference type="Pfam" id="PF00356">
    <property type="entry name" value="LacI"/>
    <property type="match status" value="1"/>
</dbReference>
<evidence type="ECO:0000313" key="7">
    <source>
        <dbReference type="Proteomes" id="UP001500843"/>
    </source>
</evidence>
<evidence type="ECO:0000256" key="2">
    <source>
        <dbReference type="ARBA" id="ARBA00023125"/>
    </source>
</evidence>
<sequence>MHHLTRSGSMGERSYSVNVSLVTKDLRRPAPTLEDVAKVAGVSRATVSRVINGKRKVAPAVQEVVLEAVAETGYVPNRAARSLVTRRTGTVAVVISGADADPDIELDLSGVFSDPFFGRVVGSLVRTLRPHDVHPVLMFADNGQTRDQVVSYLRFGNADGALLVSTYADDPLPAGLLGTGSPIVLFARPGHAIPASYVDLANADGARLAANHLLDRGCRKLGVISGPVDVPAARDRLDGFRDAAARRGHAFVPSAEGSFTFESGETAMAELLAANPDLDGVFVSNDLMAQGAIHVLQTNGRRVPDDVAIVGFDDSPVAVQTRPRLTTVRQPVEKMAEEMARMLLEQIDADEPAVRSAIFEPVLVVRDSA</sequence>
<dbReference type="PROSITE" id="PS00356">
    <property type="entry name" value="HTH_LACI_1"/>
    <property type="match status" value="1"/>
</dbReference>
<dbReference type="SMART" id="SM00354">
    <property type="entry name" value="HTH_LACI"/>
    <property type="match status" value="1"/>
</dbReference>
<dbReference type="SUPFAM" id="SSF53822">
    <property type="entry name" value="Periplasmic binding protein-like I"/>
    <property type="match status" value="1"/>
</dbReference>
<dbReference type="Gene3D" id="3.40.50.2300">
    <property type="match status" value="2"/>
</dbReference>
<evidence type="ECO:0000259" key="5">
    <source>
        <dbReference type="PROSITE" id="PS50943"/>
    </source>
</evidence>
<dbReference type="InterPro" id="IPR000843">
    <property type="entry name" value="HTH_LacI"/>
</dbReference>
<keyword evidence="3" id="KW-0804">Transcription</keyword>
<dbReference type="Gene3D" id="1.10.260.40">
    <property type="entry name" value="lambda repressor-like DNA-binding domains"/>
    <property type="match status" value="1"/>
</dbReference>
<dbReference type="PROSITE" id="PS50943">
    <property type="entry name" value="HTH_CROC1"/>
    <property type="match status" value="1"/>
</dbReference>
<comment type="caution">
    <text evidence="6">The sequence shown here is derived from an EMBL/GenBank/DDBJ whole genome shotgun (WGS) entry which is preliminary data.</text>
</comment>
<keyword evidence="1" id="KW-0805">Transcription regulation</keyword>
<feature type="domain" description="HTH lacI-type" evidence="4">
    <location>
        <begin position="31"/>
        <end position="85"/>
    </location>
</feature>
<dbReference type="PROSITE" id="PS50932">
    <property type="entry name" value="HTH_LACI_2"/>
    <property type="match status" value="1"/>
</dbReference>
<gene>
    <name evidence="6" type="ORF">GCM10023198_18860</name>
</gene>
<dbReference type="InterPro" id="IPR010982">
    <property type="entry name" value="Lambda_DNA-bd_dom_sf"/>
</dbReference>
<feature type="domain" description="HTH cro/C1-type" evidence="5">
    <location>
        <begin position="32"/>
        <end position="56"/>
    </location>
</feature>
<dbReference type="CDD" id="cd01392">
    <property type="entry name" value="HTH_LacI"/>
    <property type="match status" value="1"/>
</dbReference>
<organism evidence="6 7">
    <name type="scientific">Promicromonospora umidemergens</name>
    <dbReference type="NCBI Taxonomy" id="629679"/>
    <lineage>
        <taxon>Bacteria</taxon>
        <taxon>Bacillati</taxon>
        <taxon>Actinomycetota</taxon>
        <taxon>Actinomycetes</taxon>
        <taxon>Micrococcales</taxon>
        <taxon>Promicromonosporaceae</taxon>
        <taxon>Promicromonospora</taxon>
    </lineage>
</organism>
<protein>
    <submittedName>
        <fullName evidence="6">LacI family DNA-binding transcriptional regulator</fullName>
    </submittedName>
</protein>
<evidence type="ECO:0000259" key="4">
    <source>
        <dbReference type="PROSITE" id="PS50932"/>
    </source>
</evidence>
<dbReference type="SUPFAM" id="SSF47413">
    <property type="entry name" value="lambda repressor-like DNA-binding domains"/>
    <property type="match status" value="1"/>
</dbReference>
<evidence type="ECO:0000313" key="6">
    <source>
        <dbReference type="EMBL" id="GAA4698599.1"/>
    </source>
</evidence>